<dbReference type="PANTHER" id="PTHR11203:SF37">
    <property type="entry name" value="INTEGRATOR COMPLEX SUBUNIT 11"/>
    <property type="match status" value="1"/>
</dbReference>
<dbReference type="GO" id="GO:0004521">
    <property type="term" value="F:RNA endonuclease activity"/>
    <property type="evidence" value="ECO:0007669"/>
    <property type="project" value="TreeGrafter"/>
</dbReference>
<sequence>MFTLTSLGAAGTVTGSRHLLTYEGHQVLIDCGLFQGLKNLRELNWEKLPVQPERIDAVILTHAHLDHCGYLPRLVRDGFHGKIYATEATRDVAELILMDSAFLQEKDAEFLNRHHLSKHAPALPLYSVHDARRALEHFSTVPFGKTVSLPNGLTLRFRHAGHILGAAHAEIHWGGRNLVFSGDIGRYDDPLFPDPVAGGEPDFIVIESTYGDRVHPVGDPAEALGAIAERTVKRGGTLVIPAFAVGRAQQLLHYFWTLKRAGRLASIPIFLDSPMAADATDMMCRHPHDHKLDHATCREAFGIVQYTNDVEASKAITASRYPKIVIAASGMATGGRVLHHLKTFGPDQRSTILLSGFQAPGTRGRTLQQGAKDLKIHGDWVPINAEVAQLDMLSAHADSNELMRWLSGFKRAPRRVFIVHGEPEASEALRVRIERELGWQGVVPRQDQEFRL</sequence>
<dbReference type="InterPro" id="IPR022712">
    <property type="entry name" value="Beta_Casp"/>
</dbReference>
<dbReference type="InterPro" id="IPR050698">
    <property type="entry name" value="MBL"/>
</dbReference>
<dbReference type="AlphaFoldDB" id="A0A0Q3L154"/>
<dbReference type="Proteomes" id="UP000051562">
    <property type="component" value="Unassembled WGS sequence"/>
</dbReference>
<evidence type="ECO:0000259" key="2">
    <source>
        <dbReference type="SMART" id="SM00849"/>
    </source>
</evidence>
<dbReference type="SMART" id="SM01027">
    <property type="entry name" value="Beta-Casp"/>
    <property type="match status" value="1"/>
</dbReference>
<dbReference type="InterPro" id="IPR011108">
    <property type="entry name" value="RMMBL"/>
</dbReference>
<evidence type="ECO:0000313" key="5">
    <source>
        <dbReference type="Proteomes" id="UP000051562"/>
    </source>
</evidence>
<evidence type="ECO:0000259" key="3">
    <source>
        <dbReference type="SMART" id="SM01027"/>
    </source>
</evidence>
<dbReference type="GO" id="GO:0016787">
    <property type="term" value="F:hydrolase activity"/>
    <property type="evidence" value="ECO:0007669"/>
    <property type="project" value="UniProtKB-KW"/>
</dbReference>
<dbReference type="RefSeq" id="WP_055728255.1">
    <property type="nucleotide sequence ID" value="NZ_LMAR01000036.1"/>
</dbReference>
<dbReference type="CDD" id="cd16295">
    <property type="entry name" value="TTHA0252-CPSF-like_MBL-fold"/>
    <property type="match status" value="1"/>
</dbReference>
<comment type="caution">
    <text evidence="4">The sequence shown here is derived from an EMBL/GenBank/DDBJ whole genome shotgun (WGS) entry which is preliminary data.</text>
</comment>
<keyword evidence="5" id="KW-1185">Reference proteome</keyword>
<dbReference type="InterPro" id="IPR001279">
    <property type="entry name" value="Metallo-B-lactamas"/>
</dbReference>
<dbReference type="EMBL" id="LMAR01000036">
    <property type="protein sequence ID" value="KQK30404.1"/>
    <property type="molecule type" value="Genomic_DNA"/>
</dbReference>
<organism evidence="4 5">
    <name type="scientific">Bosea thiooxidans</name>
    <dbReference type="NCBI Taxonomy" id="53254"/>
    <lineage>
        <taxon>Bacteria</taxon>
        <taxon>Pseudomonadati</taxon>
        <taxon>Pseudomonadota</taxon>
        <taxon>Alphaproteobacteria</taxon>
        <taxon>Hyphomicrobiales</taxon>
        <taxon>Boseaceae</taxon>
        <taxon>Bosea</taxon>
    </lineage>
</organism>
<dbReference type="SMART" id="SM00849">
    <property type="entry name" value="Lactamase_B"/>
    <property type="match status" value="1"/>
</dbReference>
<dbReference type="Pfam" id="PF07521">
    <property type="entry name" value="RMMBL"/>
    <property type="match status" value="1"/>
</dbReference>
<dbReference type="InterPro" id="IPR036866">
    <property type="entry name" value="RibonucZ/Hydroxyglut_hydro"/>
</dbReference>
<keyword evidence="1" id="KW-0378">Hydrolase</keyword>
<evidence type="ECO:0000313" key="4">
    <source>
        <dbReference type="EMBL" id="KQK30404.1"/>
    </source>
</evidence>
<dbReference type="Gene3D" id="3.60.15.10">
    <property type="entry name" value="Ribonuclease Z/Hydroxyacylglutathione hydrolase-like"/>
    <property type="match status" value="1"/>
</dbReference>
<dbReference type="SUPFAM" id="SSF56281">
    <property type="entry name" value="Metallo-hydrolase/oxidoreductase"/>
    <property type="match status" value="1"/>
</dbReference>
<evidence type="ECO:0000256" key="1">
    <source>
        <dbReference type="ARBA" id="ARBA00022801"/>
    </source>
</evidence>
<dbReference type="PANTHER" id="PTHR11203">
    <property type="entry name" value="CLEAVAGE AND POLYADENYLATION SPECIFICITY FACTOR FAMILY MEMBER"/>
    <property type="match status" value="1"/>
</dbReference>
<feature type="domain" description="Metallo-beta-lactamase" evidence="2">
    <location>
        <begin position="14"/>
        <end position="227"/>
    </location>
</feature>
<dbReference type="Pfam" id="PF00753">
    <property type="entry name" value="Lactamase_B"/>
    <property type="match status" value="1"/>
</dbReference>
<name>A0A0Q3L154_9HYPH</name>
<dbReference type="Gene3D" id="3.40.50.10890">
    <property type="match status" value="1"/>
</dbReference>
<reference evidence="4 5" key="1">
    <citation type="submission" date="2015-10" db="EMBL/GenBank/DDBJ databases">
        <title>Draft genome of Bosea thiooxidans.</title>
        <authorList>
            <person name="Wang X."/>
        </authorList>
    </citation>
    <scope>NUCLEOTIDE SEQUENCE [LARGE SCALE GENOMIC DNA]</scope>
    <source>
        <strain evidence="4 5">CGMCC 9174</strain>
    </source>
</reference>
<accession>A0A0Q3L154</accession>
<gene>
    <name evidence="4" type="ORF">ARD30_13305</name>
</gene>
<feature type="domain" description="Beta-Casp" evidence="3">
    <location>
        <begin position="248"/>
        <end position="367"/>
    </location>
</feature>
<dbReference type="Pfam" id="PF10996">
    <property type="entry name" value="Beta-Casp"/>
    <property type="match status" value="1"/>
</dbReference>
<protein>
    <submittedName>
        <fullName evidence="4">mRNA 3'-end processing factor</fullName>
    </submittedName>
</protein>
<proteinExistence type="predicted"/>